<proteinExistence type="predicted"/>
<feature type="non-terminal residue" evidence="2">
    <location>
        <position position="68"/>
    </location>
</feature>
<sequence length="68" mass="7913">AHHDLPAAGSAHRLDRVADVWLHRSLRDGHGPLRQPVHPRIPPRPPLGHPQRRRPLRHLFLLHPRRVL</sequence>
<dbReference type="AlphaFoldDB" id="A0A6J4N8D8"/>
<reference evidence="2" key="1">
    <citation type="submission" date="2020-02" db="EMBL/GenBank/DDBJ databases">
        <authorList>
            <person name="Meier V. D."/>
        </authorList>
    </citation>
    <scope>NUCLEOTIDE SEQUENCE</scope>
    <source>
        <strain evidence="2">AVDCRST_MAG89</strain>
    </source>
</reference>
<protein>
    <submittedName>
        <fullName evidence="2">Uncharacterized protein</fullName>
    </submittedName>
</protein>
<feature type="region of interest" description="Disordered" evidence="1">
    <location>
        <begin position="28"/>
        <end position="58"/>
    </location>
</feature>
<organism evidence="2">
    <name type="scientific">uncultured Gemmatimonadota bacterium</name>
    <dbReference type="NCBI Taxonomy" id="203437"/>
    <lineage>
        <taxon>Bacteria</taxon>
        <taxon>Pseudomonadati</taxon>
        <taxon>Gemmatimonadota</taxon>
        <taxon>environmental samples</taxon>
    </lineage>
</organism>
<gene>
    <name evidence="2" type="ORF">AVDCRST_MAG89-5348</name>
</gene>
<name>A0A6J4N8D8_9BACT</name>
<feature type="compositionally biased region" description="Pro residues" evidence="1">
    <location>
        <begin position="39"/>
        <end position="48"/>
    </location>
</feature>
<dbReference type="EMBL" id="CADCTV010001120">
    <property type="protein sequence ID" value="CAA9380510.1"/>
    <property type="molecule type" value="Genomic_DNA"/>
</dbReference>
<evidence type="ECO:0000256" key="1">
    <source>
        <dbReference type="SAM" id="MobiDB-lite"/>
    </source>
</evidence>
<evidence type="ECO:0000313" key="2">
    <source>
        <dbReference type="EMBL" id="CAA9380510.1"/>
    </source>
</evidence>
<accession>A0A6J4N8D8</accession>
<feature type="non-terminal residue" evidence="2">
    <location>
        <position position="1"/>
    </location>
</feature>